<comment type="caution">
    <text evidence="14">The sequence shown here is derived from an EMBL/GenBank/DDBJ whole genome shotgun (WGS) entry which is preliminary data.</text>
</comment>
<keyword evidence="6 12" id="KW-1133">Transmembrane helix</keyword>
<evidence type="ECO:0000256" key="4">
    <source>
        <dbReference type="ARBA" id="ARBA00022692"/>
    </source>
</evidence>
<dbReference type="PANTHER" id="PTHR11351:SF31">
    <property type="entry name" value="DESATURASE 1, ISOFORM A-RELATED"/>
    <property type="match status" value="1"/>
</dbReference>
<evidence type="ECO:0000256" key="5">
    <source>
        <dbReference type="ARBA" id="ARBA00022832"/>
    </source>
</evidence>
<reference evidence="14 15" key="1">
    <citation type="submission" date="2024-06" db="EMBL/GenBank/DDBJ databases">
        <title>Genomic Encyclopedia of Type Strains, Phase V (KMG-V): Genome sequencing to study the core and pangenomes of soil and plant-associated prokaryotes.</title>
        <authorList>
            <person name="Whitman W."/>
        </authorList>
    </citation>
    <scope>NUCLEOTIDE SEQUENCE [LARGE SCALE GENOMIC DNA]</scope>
    <source>
        <strain evidence="14 15">USDA 160</strain>
    </source>
</reference>
<organism evidence="14 15">
    <name type="scientific">Bradyrhizobium japonicum</name>
    <dbReference type="NCBI Taxonomy" id="375"/>
    <lineage>
        <taxon>Bacteria</taxon>
        <taxon>Pseudomonadati</taxon>
        <taxon>Pseudomonadota</taxon>
        <taxon>Alphaproteobacteria</taxon>
        <taxon>Hyphomicrobiales</taxon>
        <taxon>Nitrobacteraceae</taxon>
        <taxon>Bradyrhizobium</taxon>
    </lineage>
</organism>
<keyword evidence="15" id="KW-1185">Reference proteome</keyword>
<evidence type="ECO:0000256" key="9">
    <source>
        <dbReference type="ARBA" id="ARBA00023098"/>
    </source>
</evidence>
<accession>A0ABV2RXB0</accession>
<dbReference type="InterPro" id="IPR015876">
    <property type="entry name" value="Acyl-CoA_DS"/>
</dbReference>
<keyword evidence="10 12" id="KW-0472">Membrane</keyword>
<evidence type="ECO:0000313" key="14">
    <source>
        <dbReference type="EMBL" id="MET4721563.1"/>
    </source>
</evidence>
<dbReference type="PANTHER" id="PTHR11351">
    <property type="entry name" value="ACYL-COA DESATURASE"/>
    <property type="match status" value="1"/>
</dbReference>
<evidence type="ECO:0000256" key="10">
    <source>
        <dbReference type="ARBA" id="ARBA00023136"/>
    </source>
</evidence>
<evidence type="ECO:0000256" key="6">
    <source>
        <dbReference type="ARBA" id="ARBA00022989"/>
    </source>
</evidence>
<keyword evidence="4 12" id="KW-0812">Transmembrane</keyword>
<protein>
    <submittedName>
        <fullName evidence="14">Stearoyl-CoA desaturase (Delta-9 desaturase)</fullName>
        <ecNumber evidence="14">1.14.19.1</ecNumber>
    </submittedName>
</protein>
<dbReference type="PRINTS" id="PR00075">
    <property type="entry name" value="FACDDSATRASE"/>
</dbReference>
<keyword evidence="11" id="KW-0275">Fatty acid biosynthesis</keyword>
<evidence type="ECO:0000256" key="11">
    <source>
        <dbReference type="ARBA" id="ARBA00023160"/>
    </source>
</evidence>
<feature type="transmembrane region" description="Helical" evidence="12">
    <location>
        <begin position="85"/>
        <end position="113"/>
    </location>
</feature>
<dbReference type="Pfam" id="PF00487">
    <property type="entry name" value="FA_desaturase"/>
    <property type="match status" value="1"/>
</dbReference>
<dbReference type="CDD" id="cd03505">
    <property type="entry name" value="Delta9-FADS-like"/>
    <property type="match status" value="1"/>
</dbReference>
<evidence type="ECO:0000313" key="15">
    <source>
        <dbReference type="Proteomes" id="UP001549291"/>
    </source>
</evidence>
<keyword evidence="8" id="KW-0408">Iron</keyword>
<evidence type="ECO:0000256" key="1">
    <source>
        <dbReference type="ARBA" id="ARBA00004141"/>
    </source>
</evidence>
<evidence type="ECO:0000256" key="8">
    <source>
        <dbReference type="ARBA" id="ARBA00023004"/>
    </source>
</evidence>
<keyword evidence="5" id="KW-0276">Fatty acid metabolism</keyword>
<feature type="transmembrane region" description="Helical" evidence="12">
    <location>
        <begin position="311"/>
        <end position="328"/>
    </location>
</feature>
<dbReference type="GO" id="GO:0004768">
    <property type="term" value="F:stearoyl-CoA 9-desaturase activity"/>
    <property type="evidence" value="ECO:0007669"/>
    <property type="project" value="UniProtKB-EC"/>
</dbReference>
<comment type="similarity">
    <text evidence="2">Belongs to the fatty acid desaturase type 2 family.</text>
</comment>
<evidence type="ECO:0000256" key="12">
    <source>
        <dbReference type="SAM" id="Phobius"/>
    </source>
</evidence>
<dbReference type="EMBL" id="JBEPTQ010000002">
    <property type="protein sequence ID" value="MET4721563.1"/>
    <property type="molecule type" value="Genomic_DNA"/>
</dbReference>
<gene>
    <name evidence="14" type="ORF">ABIF63_005669</name>
</gene>
<keyword evidence="7 14" id="KW-0560">Oxidoreductase</keyword>
<comment type="subcellular location">
    <subcellularLocation>
        <location evidence="1">Membrane</location>
        <topology evidence="1">Multi-pass membrane protein</topology>
    </subcellularLocation>
</comment>
<name>A0ABV2RXB0_BRAJP</name>
<keyword evidence="3" id="KW-0444">Lipid biosynthesis</keyword>
<proteinExistence type="inferred from homology"/>
<feature type="domain" description="Fatty acid desaturase" evidence="13">
    <location>
        <begin position="100"/>
        <end position="315"/>
    </location>
</feature>
<evidence type="ECO:0000256" key="3">
    <source>
        <dbReference type="ARBA" id="ARBA00022516"/>
    </source>
</evidence>
<keyword evidence="9" id="KW-0443">Lipid metabolism</keyword>
<evidence type="ECO:0000256" key="2">
    <source>
        <dbReference type="ARBA" id="ARBA00008749"/>
    </source>
</evidence>
<evidence type="ECO:0000259" key="13">
    <source>
        <dbReference type="Pfam" id="PF00487"/>
    </source>
</evidence>
<dbReference type="Proteomes" id="UP001549291">
    <property type="component" value="Unassembled WGS sequence"/>
</dbReference>
<evidence type="ECO:0000256" key="7">
    <source>
        <dbReference type="ARBA" id="ARBA00023002"/>
    </source>
</evidence>
<dbReference type="EC" id="1.14.19.1" evidence="14"/>
<sequence length="452" mass="50815">MFDSSSSADDLASRLIACLTDDLIRVTRDWFTGRGFFVPQSGAAPPIETSEVASVSINIDSGQEHGDEPGDEHDDVMYPQVLPFILVHAGCVAAIWSGVSWQAVAICAVLYWLRMFAITAGYHRYFSHRAYATSRVFQFILAFLAQSSAQKSVLWWAAKHRHHHLHSDTAQDVHSPRHKGFLYSHLGWIFYRQHDATDLVKVSDLASYPELMWLHRLELLPAFVLAGLCFLIAGWSGLVVGFLWSTVLVYHATFCINSLAHVHGRRRYVTGDDSRNNWLLALVTMGEGWHNNHHAYQASARQGFHWYEIDLTYYILVALSWLGIVRDLKMPPKQVLRNEHRLGSRVVKQAAEQLAARFNPEHIASAIRTSIHETELSVRDAIHLLQHRADLRLASMPTRDQLLAEAQRMFAKTMSLDDIVDRAHELLNDSVGFLLAAPAPALATSAQPGTKG</sequence>
<feature type="transmembrane region" description="Helical" evidence="12">
    <location>
        <begin position="219"/>
        <end position="244"/>
    </location>
</feature>
<dbReference type="InterPro" id="IPR005804">
    <property type="entry name" value="FA_desaturase_dom"/>
</dbReference>